<dbReference type="PROSITE" id="PS51186">
    <property type="entry name" value="GNAT"/>
    <property type="match status" value="1"/>
</dbReference>
<dbReference type="SUPFAM" id="SSF55729">
    <property type="entry name" value="Acyl-CoA N-acyltransferases (Nat)"/>
    <property type="match status" value="1"/>
</dbReference>
<gene>
    <name evidence="5" type="ORF">GA0070563_10152</name>
</gene>
<dbReference type="CDD" id="cd04301">
    <property type="entry name" value="NAT_SF"/>
    <property type="match status" value="1"/>
</dbReference>
<sequence>MLLRDVDAGDVEAYRRMRCDPVMMADLGGPMPAESVAGQLRHDLDLVARGAGLIKMIVPDPADPTAVAGTVTLHRHAIDGAPAAEIGWMVLPEHQGRGVAGRAVRMLLDEARRAGGWSPVHAFPGVDNAASNGLCRSLGFALLGKRETPFRGQVFRTRHWVLDLLA</sequence>
<keyword evidence="1 5" id="KW-0808">Transferase</keyword>
<keyword evidence="6" id="KW-1185">Reference proteome</keyword>
<comment type="similarity">
    <text evidence="3">Belongs to the acetyltransferase family. RimJ subfamily.</text>
</comment>
<reference evidence="6" key="1">
    <citation type="submission" date="2016-06" db="EMBL/GenBank/DDBJ databases">
        <authorList>
            <person name="Varghese N."/>
            <person name="Submissions Spin"/>
        </authorList>
    </citation>
    <scope>NUCLEOTIDE SEQUENCE [LARGE SCALE GENOMIC DNA]</scope>
    <source>
        <strain evidence="6">DSM 43168</strain>
    </source>
</reference>
<evidence type="ECO:0000313" key="6">
    <source>
        <dbReference type="Proteomes" id="UP000183585"/>
    </source>
</evidence>
<dbReference type="GO" id="GO:0008999">
    <property type="term" value="F:protein-N-terminal-alanine acetyltransferase activity"/>
    <property type="evidence" value="ECO:0007669"/>
    <property type="project" value="TreeGrafter"/>
</dbReference>
<evidence type="ECO:0000313" key="5">
    <source>
        <dbReference type="EMBL" id="SCE63941.1"/>
    </source>
</evidence>
<evidence type="ECO:0000256" key="1">
    <source>
        <dbReference type="ARBA" id="ARBA00022679"/>
    </source>
</evidence>
<dbReference type="Proteomes" id="UP000183585">
    <property type="component" value="Unassembled WGS sequence"/>
</dbReference>
<dbReference type="InterPro" id="IPR000182">
    <property type="entry name" value="GNAT_dom"/>
</dbReference>
<evidence type="ECO:0000256" key="3">
    <source>
        <dbReference type="ARBA" id="ARBA00038502"/>
    </source>
</evidence>
<name>A0A1C4TWX6_9ACTN</name>
<dbReference type="InterPro" id="IPR051531">
    <property type="entry name" value="N-acetyltransferase"/>
</dbReference>
<dbReference type="PANTHER" id="PTHR43792">
    <property type="entry name" value="GNAT FAMILY, PUTATIVE (AFU_ORTHOLOGUE AFUA_3G00765)-RELATED-RELATED"/>
    <property type="match status" value="1"/>
</dbReference>
<dbReference type="RefSeq" id="WP_074472215.1">
    <property type="nucleotide sequence ID" value="NZ_FMCT01000001.1"/>
</dbReference>
<protein>
    <submittedName>
        <fullName evidence="5">Protein N-acetyltransferase, RimJ/RimL family</fullName>
    </submittedName>
</protein>
<dbReference type="Pfam" id="PF13302">
    <property type="entry name" value="Acetyltransf_3"/>
    <property type="match status" value="1"/>
</dbReference>
<dbReference type="AlphaFoldDB" id="A0A1C4TWX6"/>
<feature type="domain" description="N-acetyltransferase" evidence="4">
    <location>
        <begin position="1"/>
        <end position="166"/>
    </location>
</feature>
<keyword evidence="2" id="KW-0012">Acyltransferase</keyword>
<organism evidence="5 6">
    <name type="scientific">Micromonospora carbonacea</name>
    <dbReference type="NCBI Taxonomy" id="47853"/>
    <lineage>
        <taxon>Bacteria</taxon>
        <taxon>Bacillati</taxon>
        <taxon>Actinomycetota</taxon>
        <taxon>Actinomycetes</taxon>
        <taxon>Micromonosporales</taxon>
        <taxon>Micromonosporaceae</taxon>
        <taxon>Micromonospora</taxon>
    </lineage>
</organism>
<evidence type="ECO:0000259" key="4">
    <source>
        <dbReference type="PROSITE" id="PS51186"/>
    </source>
</evidence>
<dbReference type="GO" id="GO:0005737">
    <property type="term" value="C:cytoplasm"/>
    <property type="evidence" value="ECO:0007669"/>
    <property type="project" value="TreeGrafter"/>
</dbReference>
<dbReference type="Gene3D" id="3.40.630.30">
    <property type="match status" value="1"/>
</dbReference>
<dbReference type="EMBL" id="FMCT01000001">
    <property type="protein sequence ID" value="SCE63941.1"/>
    <property type="molecule type" value="Genomic_DNA"/>
</dbReference>
<dbReference type="PANTHER" id="PTHR43792:SF8">
    <property type="entry name" value="[RIBOSOMAL PROTEIN US5]-ALANINE N-ACETYLTRANSFERASE"/>
    <property type="match status" value="1"/>
</dbReference>
<dbReference type="InterPro" id="IPR016181">
    <property type="entry name" value="Acyl_CoA_acyltransferase"/>
</dbReference>
<evidence type="ECO:0000256" key="2">
    <source>
        <dbReference type="ARBA" id="ARBA00023315"/>
    </source>
</evidence>
<proteinExistence type="inferred from homology"/>
<accession>A0A1C4TWX6</accession>